<protein>
    <submittedName>
        <fullName evidence="1">Uncharacterized protein</fullName>
    </submittedName>
</protein>
<organism evidence="1 2">
    <name type="scientific">Rhododendron molle</name>
    <name type="common">Chinese azalea</name>
    <name type="synonym">Azalea mollis</name>
    <dbReference type="NCBI Taxonomy" id="49168"/>
    <lineage>
        <taxon>Eukaryota</taxon>
        <taxon>Viridiplantae</taxon>
        <taxon>Streptophyta</taxon>
        <taxon>Embryophyta</taxon>
        <taxon>Tracheophyta</taxon>
        <taxon>Spermatophyta</taxon>
        <taxon>Magnoliopsida</taxon>
        <taxon>eudicotyledons</taxon>
        <taxon>Gunneridae</taxon>
        <taxon>Pentapetalae</taxon>
        <taxon>asterids</taxon>
        <taxon>Ericales</taxon>
        <taxon>Ericaceae</taxon>
        <taxon>Ericoideae</taxon>
        <taxon>Rhodoreae</taxon>
        <taxon>Rhododendron</taxon>
    </lineage>
</organism>
<dbReference type="EMBL" id="CM046392">
    <property type="protein sequence ID" value="KAI8553379.1"/>
    <property type="molecule type" value="Genomic_DNA"/>
</dbReference>
<proteinExistence type="predicted"/>
<dbReference type="Proteomes" id="UP001062846">
    <property type="component" value="Chromosome 5"/>
</dbReference>
<name>A0ACC0NK24_RHOML</name>
<keyword evidence="2" id="KW-1185">Reference proteome</keyword>
<evidence type="ECO:0000313" key="2">
    <source>
        <dbReference type="Proteomes" id="UP001062846"/>
    </source>
</evidence>
<accession>A0ACC0NK24</accession>
<gene>
    <name evidence="1" type="ORF">RHMOL_Rhmol05G0011100</name>
</gene>
<sequence>MDNSGLPKSQVRQSGEAGPHVASRRVLKARLAVCKECIYQKVQMEGITCCPTCNVDLSHLSPEDYLRPDEAWRNVVNIYLGISPSNKQEEAPQATPPTSLAATTSESAVKQSKKKKNKKNKKPRQSPNQP</sequence>
<evidence type="ECO:0000313" key="1">
    <source>
        <dbReference type="EMBL" id="KAI8553379.1"/>
    </source>
</evidence>
<reference evidence="1" key="1">
    <citation type="submission" date="2022-02" db="EMBL/GenBank/DDBJ databases">
        <title>Plant Genome Project.</title>
        <authorList>
            <person name="Zhang R.-G."/>
        </authorList>
    </citation>
    <scope>NUCLEOTIDE SEQUENCE</scope>
    <source>
        <strain evidence="1">AT1</strain>
    </source>
</reference>
<comment type="caution">
    <text evidence="1">The sequence shown here is derived from an EMBL/GenBank/DDBJ whole genome shotgun (WGS) entry which is preliminary data.</text>
</comment>